<dbReference type="SUPFAM" id="SSF56112">
    <property type="entry name" value="Protein kinase-like (PK-like)"/>
    <property type="match status" value="1"/>
</dbReference>
<evidence type="ECO:0000256" key="12">
    <source>
        <dbReference type="PROSITE-ProRule" id="PRU10141"/>
    </source>
</evidence>
<dbReference type="EMBL" id="CABPRJ010000083">
    <property type="protein sequence ID" value="VVC27300.1"/>
    <property type="molecule type" value="Genomic_DNA"/>
</dbReference>
<evidence type="ECO:0000256" key="11">
    <source>
        <dbReference type="ARBA" id="ARBA00051680"/>
    </source>
</evidence>
<organism evidence="15 16">
    <name type="scientific">Cinara cedri</name>
    <dbReference type="NCBI Taxonomy" id="506608"/>
    <lineage>
        <taxon>Eukaryota</taxon>
        <taxon>Metazoa</taxon>
        <taxon>Ecdysozoa</taxon>
        <taxon>Arthropoda</taxon>
        <taxon>Hexapoda</taxon>
        <taxon>Insecta</taxon>
        <taxon>Pterygota</taxon>
        <taxon>Neoptera</taxon>
        <taxon>Paraneoptera</taxon>
        <taxon>Hemiptera</taxon>
        <taxon>Sternorrhyncha</taxon>
        <taxon>Aphidomorpha</taxon>
        <taxon>Aphidoidea</taxon>
        <taxon>Aphididae</taxon>
        <taxon>Lachninae</taxon>
        <taxon>Cinara</taxon>
    </lineage>
</organism>
<comment type="catalytic activity">
    <reaction evidence="10">
        <text>L-threonyl-[protein] + ATP = O-phospho-L-threonyl-[protein] + ADP + H(+)</text>
        <dbReference type="Rhea" id="RHEA:46608"/>
        <dbReference type="Rhea" id="RHEA-COMP:11060"/>
        <dbReference type="Rhea" id="RHEA-COMP:11605"/>
        <dbReference type="ChEBI" id="CHEBI:15378"/>
        <dbReference type="ChEBI" id="CHEBI:30013"/>
        <dbReference type="ChEBI" id="CHEBI:30616"/>
        <dbReference type="ChEBI" id="CHEBI:61977"/>
        <dbReference type="ChEBI" id="CHEBI:456216"/>
        <dbReference type="EC" id="2.7.12.1"/>
    </reaction>
</comment>
<dbReference type="Pfam" id="PF00069">
    <property type="entry name" value="Pkinase"/>
    <property type="match status" value="1"/>
</dbReference>
<dbReference type="FunFam" id="3.30.200.20:FF:000127">
    <property type="entry name" value="Putative dual specificity tyrosine-phosphorylation-regulated kinase 2"/>
    <property type="match status" value="1"/>
</dbReference>
<dbReference type="FunFam" id="1.10.510.10:FF:000112">
    <property type="entry name" value="Putative dual specificity tyrosine-phosphorylation-regulated kinase 2"/>
    <property type="match status" value="1"/>
</dbReference>
<evidence type="ECO:0000256" key="13">
    <source>
        <dbReference type="SAM" id="MobiDB-lite"/>
    </source>
</evidence>
<evidence type="ECO:0000259" key="14">
    <source>
        <dbReference type="PROSITE" id="PS50011"/>
    </source>
</evidence>
<dbReference type="Gene3D" id="3.30.10.30">
    <property type="entry name" value="DYRK"/>
    <property type="match status" value="1"/>
</dbReference>
<feature type="binding site" evidence="12">
    <location>
        <position position="241"/>
    </location>
    <ligand>
        <name>ATP</name>
        <dbReference type="ChEBI" id="CHEBI:30616"/>
    </ligand>
</feature>
<dbReference type="EC" id="2.7.12.1" evidence="2"/>
<dbReference type="PANTHER" id="PTHR24058:SF112">
    <property type="entry name" value="DUAL SPECIFICITY TYROSINE-PHOSPHORYLATION-REGULATED KINASE 3 HOMOLOG-RELATED"/>
    <property type="match status" value="1"/>
</dbReference>
<dbReference type="InterPro" id="IPR008271">
    <property type="entry name" value="Ser/Thr_kinase_AS"/>
</dbReference>
<name>A0A5E4M559_9HEMI</name>
<evidence type="ECO:0000256" key="1">
    <source>
        <dbReference type="ARBA" id="ARBA00008867"/>
    </source>
</evidence>
<gene>
    <name evidence="15" type="ORF">CINCED_3A007147</name>
</gene>
<keyword evidence="7 15" id="KW-0418">Kinase</keyword>
<dbReference type="Gene3D" id="3.30.200.20">
    <property type="entry name" value="Phosphorylase Kinase, domain 1"/>
    <property type="match status" value="1"/>
</dbReference>
<keyword evidence="4" id="KW-0597">Phosphoprotein</keyword>
<evidence type="ECO:0000256" key="7">
    <source>
        <dbReference type="ARBA" id="ARBA00022777"/>
    </source>
</evidence>
<dbReference type="GO" id="GO:0005737">
    <property type="term" value="C:cytoplasm"/>
    <property type="evidence" value="ECO:0007669"/>
    <property type="project" value="TreeGrafter"/>
</dbReference>
<keyword evidence="3" id="KW-0723">Serine/threonine-protein kinase</keyword>
<evidence type="ECO:0000256" key="10">
    <source>
        <dbReference type="ARBA" id="ARBA00049308"/>
    </source>
</evidence>
<keyword evidence="5" id="KW-0808">Transferase</keyword>
<dbReference type="OrthoDB" id="9332038at2759"/>
<dbReference type="Gene3D" id="1.10.510.10">
    <property type="entry name" value="Transferase(Phosphotransferase) domain 1"/>
    <property type="match status" value="1"/>
</dbReference>
<evidence type="ECO:0000313" key="16">
    <source>
        <dbReference type="Proteomes" id="UP000325440"/>
    </source>
</evidence>
<evidence type="ECO:0000256" key="8">
    <source>
        <dbReference type="ARBA" id="ARBA00022840"/>
    </source>
</evidence>
<evidence type="ECO:0000256" key="5">
    <source>
        <dbReference type="ARBA" id="ARBA00022679"/>
    </source>
</evidence>
<dbReference type="InterPro" id="IPR017441">
    <property type="entry name" value="Protein_kinase_ATP_BS"/>
</dbReference>
<dbReference type="InterPro" id="IPR042521">
    <property type="entry name" value="DYRK"/>
</dbReference>
<proteinExistence type="inferred from homology"/>
<reference evidence="15 16" key="1">
    <citation type="submission" date="2019-08" db="EMBL/GenBank/DDBJ databases">
        <authorList>
            <person name="Alioto T."/>
            <person name="Alioto T."/>
            <person name="Gomez Garrido J."/>
        </authorList>
    </citation>
    <scope>NUCLEOTIDE SEQUENCE [LARGE SCALE GENOMIC DNA]</scope>
</reference>
<comment type="similarity">
    <text evidence="1">Belongs to the protein kinase superfamily. CMGC Ser/Thr protein kinase family. MNB/DYRK subfamily.</text>
</comment>
<comment type="catalytic activity">
    <reaction evidence="9">
        <text>L-seryl-[protein] + ATP = O-phospho-L-seryl-[protein] + ADP + H(+)</text>
        <dbReference type="Rhea" id="RHEA:17989"/>
        <dbReference type="Rhea" id="RHEA-COMP:9863"/>
        <dbReference type="Rhea" id="RHEA-COMP:11604"/>
        <dbReference type="ChEBI" id="CHEBI:15378"/>
        <dbReference type="ChEBI" id="CHEBI:29999"/>
        <dbReference type="ChEBI" id="CHEBI:30616"/>
        <dbReference type="ChEBI" id="CHEBI:83421"/>
        <dbReference type="ChEBI" id="CHEBI:456216"/>
        <dbReference type="EC" id="2.7.12.1"/>
    </reaction>
</comment>
<dbReference type="InterPro" id="IPR011009">
    <property type="entry name" value="Kinase-like_dom_sf"/>
</dbReference>
<dbReference type="InterPro" id="IPR050494">
    <property type="entry name" value="Ser_Thr_dual-spec_kinase"/>
</dbReference>
<dbReference type="SMART" id="SM00220">
    <property type="entry name" value="S_TKc"/>
    <property type="match status" value="1"/>
</dbReference>
<feature type="region of interest" description="Disordered" evidence="13">
    <location>
        <begin position="562"/>
        <end position="584"/>
    </location>
</feature>
<sequence>MSITVTTINPVSTIKEMPLSRNRPHILLTSNNNGASSTSNDSCISQSDCSSDHLPSLLKYSQILDKSNTATTTKLPKKCSKPSNLDVIVDKASSNIDLYVENKDTLFGVSKSATSCLQPISKHDDSSTAQNAKITPLSKPKKKGFTPDYVSSKYSSSLSKFEKIEIFGFPEIYFFGIEAEKKLRPYNGMQSLFDNDQGGYVFVPHDHVGYRYELLKIIGKGSFGQVVKAYDHKLNEHVALKIVRNEKRFYRQAQEEIRILEHLRKQDVHNLMNIIHMFDSFTFRKHMCITFELLSINLYELIKKNKYQGFSLQLVRKFSHSLLVCLDALYHNKIIHCDMKPENVLLKQHGRSGIKVIDFGSSCFEHQRVYTYIQSRFYRAPEVILGAKYGLPIDMWSLGCILVELFTGFPLFPGEDETDQLACIIELLGMPPKKLLDVSKRANYFVSSRGYPRYCSQTTLSDGSTILKGSISRKGKARGPPESKDLSKTLKGCDDPLFLDFITQCLEWDPERRITPSMALRHSWLRRRLPRPPAVVDHQNYSQESTPTSLRVKLSETNHQTMSMHSRNSQISSKLPQITSTCIM</sequence>
<evidence type="ECO:0000256" key="2">
    <source>
        <dbReference type="ARBA" id="ARBA00013203"/>
    </source>
</evidence>
<dbReference type="Proteomes" id="UP000325440">
    <property type="component" value="Unassembled WGS sequence"/>
</dbReference>
<dbReference type="PANTHER" id="PTHR24058">
    <property type="entry name" value="DUAL SPECIFICITY PROTEIN KINASE"/>
    <property type="match status" value="1"/>
</dbReference>
<keyword evidence="6 12" id="KW-0547">Nucleotide-binding</keyword>
<dbReference type="GO" id="GO:0005856">
    <property type="term" value="C:cytoskeleton"/>
    <property type="evidence" value="ECO:0007669"/>
    <property type="project" value="TreeGrafter"/>
</dbReference>
<feature type="domain" description="Protein kinase" evidence="14">
    <location>
        <begin position="212"/>
        <end position="525"/>
    </location>
</feature>
<dbReference type="PROSITE" id="PS00107">
    <property type="entry name" value="PROTEIN_KINASE_ATP"/>
    <property type="match status" value="1"/>
</dbReference>
<dbReference type="GO" id="GO:0005634">
    <property type="term" value="C:nucleus"/>
    <property type="evidence" value="ECO:0007669"/>
    <property type="project" value="TreeGrafter"/>
</dbReference>
<evidence type="ECO:0000256" key="4">
    <source>
        <dbReference type="ARBA" id="ARBA00022553"/>
    </source>
</evidence>
<dbReference type="GO" id="GO:0004712">
    <property type="term" value="F:protein serine/threonine/tyrosine kinase activity"/>
    <property type="evidence" value="ECO:0007669"/>
    <property type="project" value="UniProtKB-EC"/>
</dbReference>
<comment type="catalytic activity">
    <reaction evidence="11">
        <text>L-tyrosyl-[protein] + ATP = O-phospho-L-tyrosyl-[protein] + ADP + H(+)</text>
        <dbReference type="Rhea" id="RHEA:10596"/>
        <dbReference type="Rhea" id="RHEA-COMP:10136"/>
        <dbReference type="Rhea" id="RHEA-COMP:20101"/>
        <dbReference type="ChEBI" id="CHEBI:15378"/>
        <dbReference type="ChEBI" id="CHEBI:30616"/>
        <dbReference type="ChEBI" id="CHEBI:46858"/>
        <dbReference type="ChEBI" id="CHEBI:61978"/>
        <dbReference type="ChEBI" id="CHEBI:456216"/>
        <dbReference type="EC" id="2.7.12.1"/>
    </reaction>
</comment>
<dbReference type="GO" id="GO:0005524">
    <property type="term" value="F:ATP binding"/>
    <property type="evidence" value="ECO:0007669"/>
    <property type="project" value="UniProtKB-UniRule"/>
</dbReference>
<keyword evidence="8 12" id="KW-0067">ATP-binding</keyword>
<accession>A0A5E4M559</accession>
<dbReference type="GO" id="GO:0004674">
    <property type="term" value="F:protein serine/threonine kinase activity"/>
    <property type="evidence" value="ECO:0007669"/>
    <property type="project" value="UniProtKB-KW"/>
</dbReference>
<evidence type="ECO:0000256" key="6">
    <source>
        <dbReference type="ARBA" id="ARBA00022741"/>
    </source>
</evidence>
<keyword evidence="16" id="KW-1185">Reference proteome</keyword>
<evidence type="ECO:0000256" key="3">
    <source>
        <dbReference type="ARBA" id="ARBA00022527"/>
    </source>
</evidence>
<dbReference type="InterPro" id="IPR000719">
    <property type="entry name" value="Prot_kinase_dom"/>
</dbReference>
<evidence type="ECO:0000256" key="9">
    <source>
        <dbReference type="ARBA" id="ARBA00049003"/>
    </source>
</evidence>
<dbReference type="PROSITE" id="PS50011">
    <property type="entry name" value="PROTEIN_KINASE_DOM"/>
    <property type="match status" value="1"/>
</dbReference>
<protein>
    <recommendedName>
        <fullName evidence="2">dual-specificity kinase</fullName>
        <ecNumber evidence="2">2.7.12.1</ecNumber>
    </recommendedName>
</protein>
<dbReference type="PROSITE" id="PS00108">
    <property type="entry name" value="PROTEIN_KINASE_ST"/>
    <property type="match status" value="1"/>
</dbReference>
<dbReference type="AlphaFoldDB" id="A0A5E4M559"/>
<evidence type="ECO:0000313" key="15">
    <source>
        <dbReference type="EMBL" id="VVC27300.1"/>
    </source>
</evidence>